<dbReference type="AlphaFoldDB" id="A0A061JN21"/>
<sequence>MSTYVVWCSDLGQEQEDGATITATDPADAAEGWAEWHDRSSAEYRIASGREEIVIVRDVDTGEQREWIVRGEAMPYYTAQPGESATIRAQVAPGRWEDVPRRSEANK</sequence>
<gene>
    <name evidence="1" type="ORF">B597_019555</name>
</gene>
<accession>A0A061JN21</accession>
<name>A0A061JN21_STUST</name>
<dbReference type="HOGENOM" id="CLU_2207823_0_0_6"/>
<reference evidence="1 2" key="1">
    <citation type="journal article" date="2013" name="Genome Announc.">
        <title>Draft Genome of the Nitrogen-Fixing Bacterium Pseudomonas stutzeri Strain KOS6 Isolated from Industrial Hydrocarbon Sludge.</title>
        <authorList>
            <person name="Grigoryeva T.V."/>
            <person name="Laikov A.V."/>
            <person name="Naumova R.P."/>
            <person name="Manolov A.I."/>
            <person name="Larin A.K."/>
            <person name="Karpova I.Y."/>
            <person name="Semashko T.A."/>
            <person name="Alexeev D.G."/>
            <person name="Kostryukova E.S."/>
            <person name="Muller R."/>
            <person name="Govorun V.M."/>
        </authorList>
    </citation>
    <scope>NUCLEOTIDE SEQUENCE [LARGE SCALE GENOMIC DNA]</scope>
    <source>
        <strain evidence="1 2">KOS6</strain>
    </source>
</reference>
<dbReference type="EMBL" id="AMCZ02000035">
    <property type="protein sequence ID" value="EWC39589.1"/>
    <property type="molecule type" value="Genomic_DNA"/>
</dbReference>
<evidence type="ECO:0000313" key="1">
    <source>
        <dbReference type="EMBL" id="EWC39589.1"/>
    </source>
</evidence>
<proteinExistence type="predicted"/>
<dbReference type="RefSeq" id="WP_003297491.1">
    <property type="nucleotide sequence ID" value="NZ_KK020676.1"/>
</dbReference>
<organism evidence="1 2">
    <name type="scientific">Stutzerimonas stutzeri KOS6</name>
    <dbReference type="NCBI Taxonomy" id="1218352"/>
    <lineage>
        <taxon>Bacteria</taxon>
        <taxon>Pseudomonadati</taxon>
        <taxon>Pseudomonadota</taxon>
        <taxon>Gammaproteobacteria</taxon>
        <taxon>Pseudomonadales</taxon>
        <taxon>Pseudomonadaceae</taxon>
        <taxon>Stutzerimonas</taxon>
    </lineage>
</organism>
<protein>
    <submittedName>
        <fullName evidence="1">Uncharacterized protein</fullName>
    </submittedName>
</protein>
<evidence type="ECO:0000313" key="2">
    <source>
        <dbReference type="Proteomes" id="UP000026923"/>
    </source>
</evidence>
<dbReference type="Proteomes" id="UP000026923">
    <property type="component" value="Unassembled WGS sequence"/>
</dbReference>
<comment type="caution">
    <text evidence="1">The sequence shown here is derived from an EMBL/GenBank/DDBJ whole genome shotgun (WGS) entry which is preliminary data.</text>
</comment>
<dbReference type="OrthoDB" id="6995335at2"/>